<evidence type="ECO:0008006" key="2">
    <source>
        <dbReference type="Google" id="ProtNLM"/>
    </source>
</evidence>
<dbReference type="AlphaFoldDB" id="A0A0F9GFP1"/>
<proteinExistence type="predicted"/>
<comment type="caution">
    <text evidence="1">The sequence shown here is derived from an EMBL/GenBank/DDBJ whole genome shotgun (WGS) entry which is preliminary data.</text>
</comment>
<evidence type="ECO:0000313" key="1">
    <source>
        <dbReference type="EMBL" id="KKL89371.1"/>
    </source>
</evidence>
<sequence length="135" mass="15051">MAAMAAELVSVVGKRCIIVLDAYFAVGPVFLILKQILDDSGNHLLHIVTRAKSNVVGYQDPPAKTGRPGRPRKYGLKLNLMDLFETMAESFEQTTIEIYGQHEEVSFLCLDLIWGSQLKKRSVLFLFVTAQSASY</sequence>
<organism evidence="1">
    <name type="scientific">marine sediment metagenome</name>
    <dbReference type="NCBI Taxonomy" id="412755"/>
    <lineage>
        <taxon>unclassified sequences</taxon>
        <taxon>metagenomes</taxon>
        <taxon>ecological metagenomes</taxon>
    </lineage>
</organism>
<gene>
    <name evidence="1" type="ORF">LCGC14_1915360</name>
</gene>
<dbReference type="EMBL" id="LAZR01020304">
    <property type="protein sequence ID" value="KKL89371.1"/>
    <property type="molecule type" value="Genomic_DNA"/>
</dbReference>
<accession>A0A0F9GFP1</accession>
<protein>
    <recommendedName>
        <fullName evidence="2">Transposase IS701-like DDE domain-containing protein</fullName>
    </recommendedName>
</protein>
<name>A0A0F9GFP1_9ZZZZ</name>
<reference evidence="1" key="1">
    <citation type="journal article" date="2015" name="Nature">
        <title>Complex archaea that bridge the gap between prokaryotes and eukaryotes.</title>
        <authorList>
            <person name="Spang A."/>
            <person name="Saw J.H."/>
            <person name="Jorgensen S.L."/>
            <person name="Zaremba-Niedzwiedzka K."/>
            <person name="Martijn J."/>
            <person name="Lind A.E."/>
            <person name="van Eijk R."/>
            <person name="Schleper C."/>
            <person name="Guy L."/>
            <person name="Ettema T.J."/>
        </authorList>
    </citation>
    <scope>NUCLEOTIDE SEQUENCE</scope>
</reference>